<sequence>MALLSSAYELVQRLNAGGNTNIFLYRHLPSNDIVVIKKIPVTASSMEVLPLDCAAYKEMHINHIIANHAYDGIVSMRDSFLVDDALHLVFEYCVGGDMLTQLVTSFNSTWTESDAVAVFKQVAGAVNHLHGLEIAHGDISLENILVHDGVHSVKLCDFGLAMVRAVTRYAGVGKLYYMSPEMHLRRPYNALASDRWALGILLFMLVTGRPLFEKAAMTDPTFHLFFHAQAADPATGIQRVLEAHPSSRSVSENAVDLLTKLLRPSASERLSMAQVLAHPLFQPEPPVVTRQRRAASSPLLSHISRASALPLSYFKSITTAM</sequence>
<evidence type="ECO:0000313" key="14">
    <source>
        <dbReference type="Proteomes" id="UP000266239"/>
    </source>
</evidence>
<dbReference type="Proteomes" id="UP000266239">
    <property type="component" value="Unassembled WGS sequence"/>
</dbReference>
<dbReference type="Pfam" id="PF00069">
    <property type="entry name" value="Pkinase"/>
    <property type="match status" value="1"/>
</dbReference>
<dbReference type="SUPFAM" id="SSF56112">
    <property type="entry name" value="Protein kinase-like (PK-like)"/>
    <property type="match status" value="1"/>
</dbReference>
<dbReference type="GO" id="GO:0004674">
    <property type="term" value="F:protein serine/threonine kinase activity"/>
    <property type="evidence" value="ECO:0007669"/>
    <property type="project" value="UniProtKB-KW"/>
</dbReference>
<dbReference type="InterPro" id="IPR011009">
    <property type="entry name" value="Kinase-like_dom_sf"/>
</dbReference>
<dbReference type="GO" id="GO:0005524">
    <property type="term" value="F:ATP binding"/>
    <property type="evidence" value="ECO:0007669"/>
    <property type="project" value="UniProtKB-KW"/>
</dbReference>
<evidence type="ECO:0000256" key="3">
    <source>
        <dbReference type="ARBA" id="ARBA00022741"/>
    </source>
</evidence>
<reference evidence="12 13" key="1">
    <citation type="submission" date="2018-08" db="EMBL/GenBank/DDBJ databases">
        <title>Aphanomyces genome sequencing and annotation.</title>
        <authorList>
            <person name="Minardi D."/>
            <person name="Oidtmann B."/>
            <person name="Van Der Giezen M."/>
            <person name="Studholme D.J."/>
        </authorList>
    </citation>
    <scope>NUCLEOTIDE SEQUENCE [LARGE SCALE GENOMIC DNA]</scope>
    <source>
        <strain evidence="11 15">Da</strain>
        <strain evidence="7 12">Kv</strain>
        <strain evidence="9 13">SA</strain>
        <strain evidence="10 16">Sv</strain>
        <strain evidence="8 14">Yx</strain>
    </source>
</reference>
<dbReference type="Proteomes" id="UP000265716">
    <property type="component" value="Unassembled WGS sequence"/>
</dbReference>
<keyword evidence="2" id="KW-0808">Transferase</keyword>
<dbReference type="VEuPathDB" id="FungiDB:H257_18397"/>
<dbReference type="Proteomes" id="UP000285712">
    <property type="component" value="Unassembled WGS sequence"/>
</dbReference>
<keyword evidence="3" id="KW-0547">Nucleotide-binding</keyword>
<evidence type="ECO:0000313" key="8">
    <source>
        <dbReference type="EMBL" id="RHY22198.1"/>
    </source>
</evidence>
<dbReference type="PROSITE" id="PS50011">
    <property type="entry name" value="PROTEIN_KINASE_DOM"/>
    <property type="match status" value="1"/>
</dbReference>
<evidence type="ECO:0000256" key="4">
    <source>
        <dbReference type="ARBA" id="ARBA00022777"/>
    </source>
</evidence>
<dbReference type="Proteomes" id="UP000285430">
    <property type="component" value="Unassembled WGS sequence"/>
</dbReference>
<evidence type="ECO:0000313" key="15">
    <source>
        <dbReference type="Proteomes" id="UP000285430"/>
    </source>
</evidence>
<protein>
    <recommendedName>
        <fullName evidence="6">Protein kinase domain-containing protein</fullName>
    </recommendedName>
</protein>
<evidence type="ECO:0000313" key="16">
    <source>
        <dbReference type="Proteomes" id="UP000285712"/>
    </source>
</evidence>
<accession>A0A397BQX4</accession>
<evidence type="ECO:0000313" key="7">
    <source>
        <dbReference type="EMBL" id="RHY17639.1"/>
    </source>
</evidence>
<dbReference type="PANTHER" id="PTHR24349">
    <property type="entry name" value="SERINE/THREONINE-PROTEIN KINASE"/>
    <property type="match status" value="1"/>
</dbReference>
<dbReference type="InterPro" id="IPR050205">
    <property type="entry name" value="CDPK_Ser/Thr_kinases"/>
</dbReference>
<evidence type="ECO:0000313" key="13">
    <source>
        <dbReference type="Proteomes" id="UP000265716"/>
    </source>
</evidence>
<evidence type="ECO:0000256" key="1">
    <source>
        <dbReference type="ARBA" id="ARBA00022527"/>
    </source>
</evidence>
<evidence type="ECO:0000313" key="10">
    <source>
        <dbReference type="EMBL" id="RHY99648.1"/>
    </source>
</evidence>
<dbReference type="Proteomes" id="UP000265427">
    <property type="component" value="Unassembled WGS sequence"/>
</dbReference>
<keyword evidence="5" id="KW-0067">ATP-binding</keyword>
<keyword evidence="1" id="KW-0723">Serine/threonine-protein kinase</keyword>
<evidence type="ECO:0000313" key="11">
    <source>
        <dbReference type="EMBL" id="RHZ04014.1"/>
    </source>
</evidence>
<dbReference type="EMBL" id="QUTG01001427">
    <property type="protein sequence ID" value="RHY99648.1"/>
    <property type="molecule type" value="Genomic_DNA"/>
</dbReference>
<dbReference type="InterPro" id="IPR000719">
    <property type="entry name" value="Prot_kinase_dom"/>
</dbReference>
<feature type="domain" description="Protein kinase" evidence="6">
    <location>
        <begin position="8"/>
        <end position="281"/>
    </location>
</feature>
<proteinExistence type="predicted"/>
<dbReference type="AlphaFoldDB" id="A0A397BQX4"/>
<dbReference type="Gene3D" id="1.10.510.10">
    <property type="entry name" value="Transferase(Phosphotransferase) domain 1"/>
    <property type="match status" value="1"/>
</dbReference>
<dbReference type="EMBL" id="QUSZ01003652">
    <property type="protein sequence ID" value="RHY17639.1"/>
    <property type="molecule type" value="Genomic_DNA"/>
</dbReference>
<evidence type="ECO:0000256" key="5">
    <source>
        <dbReference type="ARBA" id="ARBA00022840"/>
    </source>
</evidence>
<evidence type="ECO:0000313" key="12">
    <source>
        <dbReference type="Proteomes" id="UP000265427"/>
    </source>
</evidence>
<evidence type="ECO:0000259" key="6">
    <source>
        <dbReference type="PROSITE" id="PS50011"/>
    </source>
</evidence>
<name>A0A397BQX4_APHAT</name>
<evidence type="ECO:0000256" key="2">
    <source>
        <dbReference type="ARBA" id="ARBA00022679"/>
    </source>
</evidence>
<evidence type="ECO:0000313" key="9">
    <source>
        <dbReference type="EMBL" id="RHY37989.1"/>
    </source>
</evidence>
<organism evidence="8 14">
    <name type="scientific">Aphanomyces astaci</name>
    <name type="common">Crayfish plague agent</name>
    <dbReference type="NCBI Taxonomy" id="112090"/>
    <lineage>
        <taxon>Eukaryota</taxon>
        <taxon>Sar</taxon>
        <taxon>Stramenopiles</taxon>
        <taxon>Oomycota</taxon>
        <taxon>Saprolegniomycetes</taxon>
        <taxon>Saprolegniales</taxon>
        <taxon>Verrucalvaceae</taxon>
        <taxon>Aphanomyces</taxon>
    </lineage>
</organism>
<dbReference type="EMBL" id="QUTC01011934">
    <property type="protein sequence ID" value="RHY37989.1"/>
    <property type="molecule type" value="Genomic_DNA"/>
</dbReference>
<gene>
    <name evidence="8" type="ORF">DYB25_007490</name>
    <name evidence="10" type="ORF">DYB35_012723</name>
    <name evidence="7" type="ORF">DYB36_004484</name>
    <name evidence="11" type="ORF">DYB37_012357</name>
    <name evidence="9" type="ORF">DYB38_005931</name>
</gene>
<keyword evidence="4" id="KW-0418">Kinase</keyword>
<dbReference type="EMBL" id="QUTH01007750">
    <property type="protein sequence ID" value="RHZ04014.1"/>
    <property type="molecule type" value="Genomic_DNA"/>
</dbReference>
<dbReference type="EMBL" id="QUTA01003790">
    <property type="protein sequence ID" value="RHY22198.1"/>
    <property type="molecule type" value="Genomic_DNA"/>
</dbReference>
<comment type="caution">
    <text evidence="8">The sequence shown here is derived from an EMBL/GenBank/DDBJ whole genome shotgun (WGS) entry which is preliminary data.</text>
</comment>